<evidence type="ECO:0000313" key="2">
    <source>
        <dbReference type="EMBL" id="EIN04707.1"/>
    </source>
</evidence>
<dbReference type="Gene3D" id="3.40.50.720">
    <property type="entry name" value="NAD(P)-binding Rossmann-like Domain"/>
    <property type="match status" value="1"/>
</dbReference>
<accession>R7S4I0</accession>
<dbReference type="KEGG" id="psq:PUNSTDRAFT_122742"/>
<reference evidence="3" key="1">
    <citation type="journal article" date="2012" name="Science">
        <title>The Paleozoic origin of enzymatic lignin decomposition reconstructed from 31 fungal genomes.</title>
        <authorList>
            <person name="Floudas D."/>
            <person name="Binder M."/>
            <person name="Riley R."/>
            <person name="Barry K."/>
            <person name="Blanchette R.A."/>
            <person name="Henrissat B."/>
            <person name="Martinez A.T."/>
            <person name="Otillar R."/>
            <person name="Spatafora J.W."/>
            <person name="Yadav J.S."/>
            <person name="Aerts A."/>
            <person name="Benoit I."/>
            <person name="Boyd A."/>
            <person name="Carlson A."/>
            <person name="Copeland A."/>
            <person name="Coutinho P.M."/>
            <person name="de Vries R.P."/>
            <person name="Ferreira P."/>
            <person name="Findley K."/>
            <person name="Foster B."/>
            <person name="Gaskell J."/>
            <person name="Glotzer D."/>
            <person name="Gorecki P."/>
            <person name="Heitman J."/>
            <person name="Hesse C."/>
            <person name="Hori C."/>
            <person name="Igarashi K."/>
            <person name="Jurgens J.A."/>
            <person name="Kallen N."/>
            <person name="Kersten P."/>
            <person name="Kohler A."/>
            <person name="Kuees U."/>
            <person name="Kumar T.K.A."/>
            <person name="Kuo A."/>
            <person name="LaButti K."/>
            <person name="Larrondo L.F."/>
            <person name="Lindquist E."/>
            <person name="Ling A."/>
            <person name="Lombard V."/>
            <person name="Lucas S."/>
            <person name="Lundell T."/>
            <person name="Martin R."/>
            <person name="McLaughlin D.J."/>
            <person name="Morgenstern I."/>
            <person name="Morin E."/>
            <person name="Murat C."/>
            <person name="Nagy L.G."/>
            <person name="Nolan M."/>
            <person name="Ohm R.A."/>
            <person name="Patyshakuliyeva A."/>
            <person name="Rokas A."/>
            <person name="Ruiz-Duenas F.J."/>
            <person name="Sabat G."/>
            <person name="Salamov A."/>
            <person name="Samejima M."/>
            <person name="Schmutz J."/>
            <person name="Slot J.C."/>
            <person name="St John F."/>
            <person name="Stenlid J."/>
            <person name="Sun H."/>
            <person name="Sun S."/>
            <person name="Syed K."/>
            <person name="Tsang A."/>
            <person name="Wiebenga A."/>
            <person name="Young D."/>
            <person name="Pisabarro A."/>
            <person name="Eastwood D.C."/>
            <person name="Martin F."/>
            <person name="Cullen D."/>
            <person name="Grigoriev I.V."/>
            <person name="Hibbett D.S."/>
        </authorList>
    </citation>
    <scope>NUCLEOTIDE SEQUENCE [LARGE SCALE GENOMIC DNA]</scope>
    <source>
        <strain evidence="3">HHB-11173 SS5</strain>
    </source>
</reference>
<dbReference type="InterPro" id="IPR002347">
    <property type="entry name" value="SDR_fam"/>
</dbReference>
<dbReference type="SUPFAM" id="SSF51735">
    <property type="entry name" value="NAD(P)-binding Rossmann-fold domains"/>
    <property type="match status" value="1"/>
</dbReference>
<organism evidence="2 3">
    <name type="scientific">Punctularia strigosozonata (strain HHB-11173)</name>
    <name type="common">White-rot fungus</name>
    <dbReference type="NCBI Taxonomy" id="741275"/>
    <lineage>
        <taxon>Eukaryota</taxon>
        <taxon>Fungi</taxon>
        <taxon>Dikarya</taxon>
        <taxon>Basidiomycota</taxon>
        <taxon>Agaricomycotina</taxon>
        <taxon>Agaricomycetes</taxon>
        <taxon>Corticiales</taxon>
        <taxon>Punctulariaceae</taxon>
        <taxon>Punctularia</taxon>
    </lineage>
</organism>
<dbReference type="Proteomes" id="UP000054196">
    <property type="component" value="Unassembled WGS sequence"/>
</dbReference>
<dbReference type="RefSeq" id="XP_007388100.1">
    <property type="nucleotide sequence ID" value="XM_007388038.1"/>
</dbReference>
<dbReference type="InterPro" id="IPR036291">
    <property type="entry name" value="NAD(P)-bd_dom_sf"/>
</dbReference>
<dbReference type="OMA" id="WAWMEDA"/>
<dbReference type="OrthoDB" id="191139at2759"/>
<keyword evidence="1" id="KW-0560">Oxidoreductase</keyword>
<gene>
    <name evidence="2" type="ORF">PUNSTDRAFT_122742</name>
</gene>
<dbReference type="PRINTS" id="PR00081">
    <property type="entry name" value="GDHRDH"/>
</dbReference>
<dbReference type="eggNOG" id="KOG1208">
    <property type="taxonomic scope" value="Eukaryota"/>
</dbReference>
<name>R7S4I0_PUNST</name>
<dbReference type="PANTHER" id="PTHR43157">
    <property type="entry name" value="PHOSPHATIDYLINOSITOL-GLYCAN BIOSYNTHESIS CLASS F PROTEIN-RELATED"/>
    <property type="match status" value="1"/>
</dbReference>
<evidence type="ECO:0000256" key="1">
    <source>
        <dbReference type="ARBA" id="ARBA00023002"/>
    </source>
</evidence>
<sequence length="318" mass="35011">MSSAISFLFRDLPSFVAQVFPPEAKWSTDQIPDLNGFVCIVTGGNVGIGKETVKALLQHNAKVYLAARSESKAKEAIRDLREETGKEAIFLKLDLSDLKAVKASAEEFMSKESKLHLLYNNAGVMAAPIDLTTADGYDLQFGTNVLGHFYFTKLLLPTILSTVETAPHGTVRVVNISSNAHYFGGLDFATFKDGPKRRKRSTDLLYCQSKFGNLVYNNELARRYADKGLVAIAVHPGVIRTDLWKYSSGMKKIMGNFWHPPSKGALTQLYAGTASEAAELSGKYLGPWAKGWRPKASSTDPDLGKALWTWLEEQVKGL</sequence>
<protein>
    <submittedName>
        <fullName evidence="2">NAD(P)-binding protein</fullName>
    </submittedName>
</protein>
<keyword evidence="3" id="KW-1185">Reference proteome</keyword>
<evidence type="ECO:0000313" key="3">
    <source>
        <dbReference type="Proteomes" id="UP000054196"/>
    </source>
</evidence>
<dbReference type="HOGENOM" id="CLU_010194_44_6_1"/>
<dbReference type="Pfam" id="PF00106">
    <property type="entry name" value="adh_short"/>
    <property type="match status" value="1"/>
</dbReference>
<dbReference type="PANTHER" id="PTHR43157:SF31">
    <property type="entry name" value="PHOSPHATIDYLINOSITOL-GLYCAN BIOSYNTHESIS CLASS F PROTEIN"/>
    <property type="match status" value="1"/>
</dbReference>
<dbReference type="GeneID" id="18877574"/>
<proteinExistence type="predicted"/>
<dbReference type="GO" id="GO:0016491">
    <property type="term" value="F:oxidoreductase activity"/>
    <property type="evidence" value="ECO:0007669"/>
    <property type="project" value="UniProtKB-KW"/>
</dbReference>
<dbReference type="AlphaFoldDB" id="R7S4I0"/>
<dbReference type="EMBL" id="JH687553">
    <property type="protein sequence ID" value="EIN04707.1"/>
    <property type="molecule type" value="Genomic_DNA"/>
</dbReference>